<dbReference type="InterPro" id="IPR038765">
    <property type="entry name" value="Papain-like_cys_pep_sf"/>
</dbReference>
<dbReference type="SUPFAM" id="SSF54001">
    <property type="entry name" value="Cysteine proteinases"/>
    <property type="match status" value="1"/>
</dbReference>
<gene>
    <name evidence="6" type="ORF">P43SY_008054</name>
</gene>
<dbReference type="Gene3D" id="3.30.2230.10">
    <property type="entry name" value="DUSP-like"/>
    <property type="match status" value="1"/>
</dbReference>
<dbReference type="GO" id="GO:0004843">
    <property type="term" value="F:cysteine-type deubiquitinase activity"/>
    <property type="evidence" value="ECO:0007669"/>
    <property type="project" value="InterPro"/>
</dbReference>
<feature type="domain" description="DUSP" evidence="5">
    <location>
        <begin position="299"/>
        <end position="410"/>
    </location>
</feature>
<dbReference type="InterPro" id="IPR002048">
    <property type="entry name" value="EF_hand_dom"/>
</dbReference>
<dbReference type="InterPro" id="IPR006615">
    <property type="entry name" value="Pept_C19_DUSP"/>
</dbReference>
<dbReference type="PROSITE" id="PS50235">
    <property type="entry name" value="USP_3"/>
    <property type="match status" value="1"/>
</dbReference>
<protein>
    <recommendedName>
        <fullName evidence="8">Ubiquitinyl hydrolase 1</fullName>
    </recommendedName>
</protein>
<dbReference type="InterPro" id="IPR050185">
    <property type="entry name" value="Ub_carboxyl-term_hydrolase"/>
</dbReference>
<dbReference type="GO" id="GO:0005509">
    <property type="term" value="F:calcium ion binding"/>
    <property type="evidence" value="ECO:0007669"/>
    <property type="project" value="InterPro"/>
</dbReference>
<dbReference type="PROSITE" id="PS00973">
    <property type="entry name" value="USP_2"/>
    <property type="match status" value="1"/>
</dbReference>
<dbReference type="SUPFAM" id="SSF47473">
    <property type="entry name" value="EF-hand"/>
    <property type="match status" value="1"/>
</dbReference>
<evidence type="ECO:0000313" key="6">
    <source>
        <dbReference type="EMBL" id="KAJ0402190.1"/>
    </source>
</evidence>
<dbReference type="Proteomes" id="UP001209570">
    <property type="component" value="Unassembled WGS sequence"/>
</dbReference>
<dbReference type="InterPro" id="IPR035927">
    <property type="entry name" value="DUSP-like_sf"/>
</dbReference>
<dbReference type="InterPro" id="IPR028889">
    <property type="entry name" value="USP"/>
</dbReference>
<dbReference type="Pfam" id="PF06337">
    <property type="entry name" value="DUSP"/>
    <property type="match status" value="1"/>
</dbReference>
<dbReference type="SMART" id="SM00695">
    <property type="entry name" value="DUSP"/>
    <property type="match status" value="1"/>
</dbReference>
<dbReference type="EMBL" id="JAKCXM010000108">
    <property type="protein sequence ID" value="KAJ0402190.1"/>
    <property type="molecule type" value="Genomic_DNA"/>
</dbReference>
<dbReference type="SMART" id="SM00054">
    <property type="entry name" value="EFh"/>
    <property type="match status" value="1"/>
</dbReference>
<dbReference type="Gene3D" id="3.90.70.10">
    <property type="entry name" value="Cysteine proteinases"/>
    <property type="match status" value="2"/>
</dbReference>
<dbReference type="Gene3D" id="1.10.238.10">
    <property type="entry name" value="EF-hand"/>
    <property type="match status" value="1"/>
</dbReference>
<evidence type="ECO:0008006" key="8">
    <source>
        <dbReference type="Google" id="ProtNLM"/>
    </source>
</evidence>
<organism evidence="6 7">
    <name type="scientific">Pythium insidiosum</name>
    <name type="common">Pythiosis disease agent</name>
    <dbReference type="NCBI Taxonomy" id="114742"/>
    <lineage>
        <taxon>Eukaryota</taxon>
        <taxon>Sar</taxon>
        <taxon>Stramenopiles</taxon>
        <taxon>Oomycota</taxon>
        <taxon>Peronosporomycetes</taxon>
        <taxon>Pythiales</taxon>
        <taxon>Pythiaceae</taxon>
        <taxon>Pythium</taxon>
    </lineage>
</organism>
<evidence type="ECO:0000256" key="2">
    <source>
        <dbReference type="SAM" id="MobiDB-lite"/>
    </source>
</evidence>
<proteinExistence type="predicted"/>
<evidence type="ECO:0000259" key="5">
    <source>
        <dbReference type="PROSITE" id="PS51283"/>
    </source>
</evidence>
<dbReference type="PANTHER" id="PTHR21646">
    <property type="entry name" value="UBIQUITIN CARBOXYL-TERMINAL HYDROLASE"/>
    <property type="match status" value="1"/>
</dbReference>
<dbReference type="PROSITE" id="PS00972">
    <property type="entry name" value="USP_1"/>
    <property type="match status" value="1"/>
</dbReference>
<reference evidence="6" key="1">
    <citation type="submission" date="2021-12" db="EMBL/GenBank/DDBJ databases">
        <title>Prjna785345.</title>
        <authorList>
            <person name="Rujirawat T."/>
            <person name="Krajaejun T."/>
        </authorList>
    </citation>
    <scope>NUCLEOTIDE SEQUENCE</scope>
    <source>
        <strain evidence="6">Pi057C3</strain>
    </source>
</reference>
<dbReference type="InterPro" id="IPR018247">
    <property type="entry name" value="EF_Hand_1_Ca_BS"/>
</dbReference>
<dbReference type="InterPro" id="IPR011992">
    <property type="entry name" value="EF-hand-dom_pair"/>
</dbReference>
<dbReference type="GO" id="GO:0016579">
    <property type="term" value="P:protein deubiquitination"/>
    <property type="evidence" value="ECO:0007669"/>
    <property type="project" value="InterPro"/>
</dbReference>
<feature type="domain" description="EF-hand" evidence="3">
    <location>
        <begin position="169"/>
        <end position="204"/>
    </location>
</feature>
<feature type="compositionally biased region" description="Polar residues" evidence="2">
    <location>
        <begin position="1"/>
        <end position="12"/>
    </location>
</feature>
<dbReference type="Gene3D" id="2.30.30.140">
    <property type="match status" value="1"/>
</dbReference>
<keyword evidence="1" id="KW-0106">Calcium</keyword>
<comment type="caution">
    <text evidence="6">The sequence shown here is derived from an EMBL/GenBank/DDBJ whole genome shotgun (WGS) entry which is preliminary data.</text>
</comment>
<feature type="domain" description="USP" evidence="4">
    <location>
        <begin position="650"/>
        <end position="1460"/>
    </location>
</feature>
<keyword evidence="7" id="KW-1185">Reference proteome</keyword>
<dbReference type="SUPFAM" id="SSF143791">
    <property type="entry name" value="DUSP-like"/>
    <property type="match status" value="1"/>
</dbReference>
<sequence>MTATALSPTPQRQPAPLDVESSKRLVARGPHPPSPVRCVRGPASLDDWSLAELHVLESRVSAALAASHNVVARVKQALRPAPDATSHPFRARHRELLAAVGALPLQQVPRDDRDHDGGDDSCALDSKRRKHLVVDLPAWRRQHFGECADTRLALKRSAFERLFAALQQVPRRAAQRIFEAFDANDSGRVEFAELCDALARLRRRAHAGARDERIDSIFRWFSDASAATSIAADDIELLVETYQALMPSPAPASSVPVRELRSVLLPKGATSLSLREFHRHMSTLPQVISTLVGPFAIIEDVVQERRVLEDAAALRWCDGDTAYLVNKCWWDAWKCWIVSDNNASKEPIVDISPPVHPGPITNAELCKNIELGILRPEVALDHDAVLVSGPIWRKLQALYGGGPELPRKIIASEASWQVDLHPLVLSLRVLKTDAIQTSLLLARRVQLSEATDMNTQGLLRRLGLAAGVNIRDAVLWYRRRRLDTWRRLRCSTSGSSIASPSDGDILLSALGLQNGDEVLIDFRPLESSDDDAASSSPPSFVPDNRLFFRLYRPMGNDFVSLTAGIECGLKSGSRWNAQPLAGIDTEDALLSDSASAAVKSKAVQSGSMHLYVGGHGGLGGQGNVMVNIDPGLTRPRDPARLATHLGARATGLVNLGNTCFINCALQCIGHSPMLREYMLSRRYLQDINKTNPLGTKGKIATLYGKLMEMLWGQTGEDVSCYAPNMFRDEFLRQRPLFQESNQHDSHEFIVALLDTLHEDLNRREDDPQRYSLLHRRRARSSQLCVSKSDDISYTTATSGVIDSLGDDGEGWMSLDSSGSSTLPLSSDATLGSMSWQAHASRNASVIVDLFHGQMRSETVCASCDARKVTFDPFVYFSVPIPDPKWIRLEVKIVFQIRPPVTSPEASGDDTNGSEDAWLGSITPVICRGFWLPRESTVSALFDAVSEAYQVPPRCNRFVLAEVRRCRIARLFDEVDRVQTLGSNRELFVFERATSVDDVPVAPSSLKRGGAGGSATPSSIRGYDDLVVGARADGTTVDDVWYPGTVVNESNAGVDPTSRRIMIHFDGLDATWDTWFSERDWQDGKLAPVHTRSKKETKVLEVQVVMRVVTTHRSAIPMRDESQQPKVGVRNVTNNQQEEDQGYVALEVFGSPMLVTVSSASSTRDLHDSLLLQATRFMTHAFHPGIMDDSLLPFDARILSVDTVGSILGELLPRDDTGVMQYLSPKSVIVLDWRKYTDYSYFEQPSRDYIPQMYAKQLQIEPSNNNSETMRPTSANDAVMLDNSTSLPKCLDELFKRETIEQDDMWMCERCGEQRTGTRQADVWKLPDLVMVQLKRFQYHESGYREKIRTMVDCPLNGLDFSPWVGNAPGAHPDACLYDLYAVVNHVGGLARGHYTAYCRYDSDFEESSRMFTSLDRDRERSSAEMPFTDMWLRFDDEKVVEIAPGDVISDAAYVLFYKRRKMSSRNLLAYSF</sequence>
<evidence type="ECO:0000259" key="4">
    <source>
        <dbReference type="PROSITE" id="PS50235"/>
    </source>
</evidence>
<dbReference type="InterPro" id="IPR001394">
    <property type="entry name" value="Peptidase_C19_UCH"/>
</dbReference>
<dbReference type="Pfam" id="PF00443">
    <property type="entry name" value="UCH"/>
    <property type="match status" value="1"/>
</dbReference>
<name>A0AAD5LKX3_PYTIN</name>
<evidence type="ECO:0000259" key="3">
    <source>
        <dbReference type="PROSITE" id="PS50222"/>
    </source>
</evidence>
<evidence type="ECO:0000313" key="7">
    <source>
        <dbReference type="Proteomes" id="UP001209570"/>
    </source>
</evidence>
<feature type="region of interest" description="Disordered" evidence="2">
    <location>
        <begin position="1"/>
        <end position="35"/>
    </location>
</feature>
<evidence type="ECO:0000256" key="1">
    <source>
        <dbReference type="ARBA" id="ARBA00022837"/>
    </source>
</evidence>
<dbReference type="PROSITE" id="PS51283">
    <property type="entry name" value="DUSP"/>
    <property type="match status" value="1"/>
</dbReference>
<accession>A0AAD5LKX3</accession>
<dbReference type="PROSITE" id="PS50222">
    <property type="entry name" value="EF_HAND_2"/>
    <property type="match status" value="1"/>
</dbReference>
<dbReference type="InterPro" id="IPR018200">
    <property type="entry name" value="USP_CS"/>
</dbReference>
<dbReference type="PROSITE" id="PS00018">
    <property type="entry name" value="EF_HAND_1"/>
    <property type="match status" value="1"/>
</dbReference>